<name>A0A226X3C9_CABSO</name>
<dbReference type="Proteomes" id="UP000214720">
    <property type="component" value="Unassembled WGS sequence"/>
</dbReference>
<evidence type="ECO:0000256" key="1">
    <source>
        <dbReference type="SAM" id="MobiDB-lite"/>
    </source>
</evidence>
<organism evidence="2 3">
    <name type="scientific">Caballeronia sordidicola</name>
    <name type="common">Burkholderia sordidicola</name>
    <dbReference type="NCBI Taxonomy" id="196367"/>
    <lineage>
        <taxon>Bacteria</taxon>
        <taxon>Pseudomonadati</taxon>
        <taxon>Pseudomonadota</taxon>
        <taxon>Betaproteobacteria</taxon>
        <taxon>Burkholderiales</taxon>
        <taxon>Burkholderiaceae</taxon>
        <taxon>Caballeronia</taxon>
    </lineage>
</organism>
<reference evidence="3" key="1">
    <citation type="submission" date="2017-01" db="EMBL/GenBank/DDBJ databases">
        <title>Genome Analysis of Deinococcus marmoris KOPRI26562.</title>
        <authorList>
            <person name="Kim J.H."/>
            <person name="Oh H.-M."/>
        </authorList>
    </citation>
    <scope>NUCLEOTIDE SEQUENCE [LARGE SCALE GENOMIC DNA]</scope>
    <source>
        <strain evidence="3">PAMC 26633</strain>
    </source>
</reference>
<accession>A0A226X3C9</accession>
<sequence length="178" mass="19888">MLGRNNEIATYRRVAPRLTKHEHTNLVIVLFQPTHLFVDRVSWDVGDATGDNPHRFARVCIHCCDGSLECHVASSLKWLTATSVIGPAAKSPRWLSIWLYKKSVNALYIRSDITSCYACQFACEFAGDDFLVSRERIGIGAGLAARPLPHHRAYGSVHGGSDRLTGYVRNDGRPREPR</sequence>
<comment type="caution">
    <text evidence="2">The sequence shown here is derived from an EMBL/GenBank/DDBJ whole genome shotgun (WGS) entry which is preliminary data.</text>
</comment>
<evidence type="ECO:0000313" key="2">
    <source>
        <dbReference type="EMBL" id="OXC77517.1"/>
    </source>
</evidence>
<feature type="region of interest" description="Disordered" evidence="1">
    <location>
        <begin position="156"/>
        <end position="178"/>
    </location>
</feature>
<evidence type="ECO:0000313" key="3">
    <source>
        <dbReference type="Proteomes" id="UP000214720"/>
    </source>
</evidence>
<proteinExistence type="predicted"/>
<protein>
    <submittedName>
        <fullName evidence="2">Uncharacterized protein</fullName>
    </submittedName>
</protein>
<gene>
    <name evidence="2" type="ORF">BSU04_16410</name>
</gene>
<dbReference type="EMBL" id="MTHB01000102">
    <property type="protein sequence ID" value="OXC77517.1"/>
    <property type="molecule type" value="Genomic_DNA"/>
</dbReference>
<dbReference type="AlphaFoldDB" id="A0A226X3C9"/>